<evidence type="ECO:0000256" key="6">
    <source>
        <dbReference type="ARBA" id="ARBA00023306"/>
    </source>
</evidence>
<evidence type="ECO:0000256" key="1">
    <source>
        <dbReference type="ARBA" id="ARBA00004123"/>
    </source>
</evidence>
<evidence type="ECO:0000256" key="4">
    <source>
        <dbReference type="ARBA" id="ARBA00022705"/>
    </source>
</evidence>
<feature type="compositionally biased region" description="Polar residues" evidence="8">
    <location>
        <begin position="112"/>
        <end position="141"/>
    </location>
</feature>
<protein>
    <recommendedName>
        <fullName evidence="3 7">DNA replication regulator SLD2</fullName>
    </recommendedName>
</protein>
<feature type="compositionally biased region" description="Polar residues" evidence="8">
    <location>
        <begin position="186"/>
        <end position="200"/>
    </location>
</feature>
<dbReference type="AlphaFoldDB" id="A0A8H7PFV4"/>
<dbReference type="Gene3D" id="1.10.10.1460">
    <property type="match status" value="1"/>
</dbReference>
<dbReference type="Proteomes" id="UP000654370">
    <property type="component" value="Unassembled WGS sequence"/>
</dbReference>
<feature type="compositionally biased region" description="Acidic residues" evidence="8">
    <location>
        <begin position="503"/>
        <end position="517"/>
    </location>
</feature>
<dbReference type="CDD" id="cd22289">
    <property type="entry name" value="RecQL4_SLD2_NTD"/>
    <property type="match status" value="1"/>
</dbReference>
<evidence type="ECO:0000256" key="7">
    <source>
        <dbReference type="RuleBase" id="RU367067"/>
    </source>
</evidence>
<sequence length="555" mass="62655">MIFFCDGSWPELKARSKARIGSLQFPQYHTQQEMTGLDKQCKVLKRKLKEWEAAFLKENGRKATVEDIAQNPELESEYKQYKVLKKKHLEESNLNKKQANTDKSSRHKHATPQDNNSASRNTQLPLTLSQNEEPGTPSTAKGLSFEFESPRIKRRSDSTPTRRRSFKVDAFVSSVEASTRRHTSVHKSGSQPPQSPLNRQHTVDESPSDKAKRLLRTPTKLSSALFTSPRPIKSLESVFQEGENNRKQPLLDLFVNTTKNPTTGESDSPIVRPPLSRGDESVDFFLEGMVDVKAQPDNSTEPVITQAVPRRREKQPGMEGFAPSNSLDDKAHMTDQETQQDYNLEKSPTRINISQPNLLSPLNFQIARPPLPTTKSSPGPGQSQFVKNIIMPGYYSSLAAGQDKRRLLMSPERRQRLLRQLSDGGIGNTLIDDADDTLEELANEQLITLKQSQDTPAQEEVYKKKPIQKRQTRLHKIPFVDMSEVRLNDKPNRLSAKRSVDDLQSESEDQVEGDEAMNESTSMEPTQRRSTRKKKGLNTGQCSLRCSSNPHSSNN</sequence>
<feature type="region of interest" description="Disordered" evidence="8">
    <location>
        <begin position="87"/>
        <end position="214"/>
    </location>
</feature>
<reference evidence="9" key="1">
    <citation type="submission" date="2020-12" db="EMBL/GenBank/DDBJ databases">
        <title>Metabolic potential, ecology and presence of endohyphal bacteria is reflected in genomic diversity of Mucoromycotina.</title>
        <authorList>
            <person name="Muszewska A."/>
            <person name="Okrasinska A."/>
            <person name="Steczkiewicz K."/>
            <person name="Drgas O."/>
            <person name="Orlowska M."/>
            <person name="Perlinska-Lenart U."/>
            <person name="Aleksandrzak-Piekarczyk T."/>
            <person name="Szatraj K."/>
            <person name="Zielenkiewicz U."/>
            <person name="Pilsyk S."/>
            <person name="Malc E."/>
            <person name="Mieczkowski P."/>
            <person name="Kruszewska J.S."/>
            <person name="Biernat P."/>
            <person name="Pawlowska J."/>
        </authorList>
    </citation>
    <scope>NUCLEOTIDE SEQUENCE</scope>
    <source>
        <strain evidence="9">WA0000067209</strain>
    </source>
</reference>
<evidence type="ECO:0000256" key="5">
    <source>
        <dbReference type="ARBA" id="ARBA00023242"/>
    </source>
</evidence>
<dbReference type="GO" id="GO:0003688">
    <property type="term" value="F:DNA replication origin binding"/>
    <property type="evidence" value="ECO:0007669"/>
    <property type="project" value="TreeGrafter"/>
</dbReference>
<evidence type="ECO:0000256" key="3">
    <source>
        <dbReference type="ARBA" id="ARBA00018363"/>
    </source>
</evidence>
<evidence type="ECO:0000313" key="9">
    <source>
        <dbReference type="EMBL" id="KAG2172894.1"/>
    </source>
</evidence>
<feature type="region of interest" description="Disordered" evidence="8">
    <location>
        <begin position="310"/>
        <end position="329"/>
    </location>
</feature>
<comment type="caution">
    <text evidence="9">The sequence shown here is derived from an EMBL/GenBank/DDBJ whole genome shotgun (WGS) entry which is preliminary data.</text>
</comment>
<gene>
    <name evidence="9" type="ORF">INT43_000244</name>
</gene>
<evidence type="ECO:0000313" key="10">
    <source>
        <dbReference type="Proteomes" id="UP000654370"/>
    </source>
</evidence>
<feature type="compositionally biased region" description="Basic and acidic residues" evidence="8">
    <location>
        <begin position="148"/>
        <end position="157"/>
    </location>
</feature>
<keyword evidence="10" id="KW-1185">Reference proteome</keyword>
<dbReference type="GO" id="GO:0000727">
    <property type="term" value="P:double-strand break repair via break-induced replication"/>
    <property type="evidence" value="ECO:0007669"/>
    <property type="project" value="TreeGrafter"/>
</dbReference>
<dbReference type="InterPro" id="IPR021110">
    <property type="entry name" value="DNA_rep_checkpnt_protein"/>
</dbReference>
<feature type="compositionally biased region" description="Basic and acidic residues" evidence="8">
    <location>
        <begin position="201"/>
        <end position="212"/>
    </location>
</feature>
<dbReference type="GO" id="GO:0003697">
    <property type="term" value="F:single-stranded DNA binding"/>
    <property type="evidence" value="ECO:0007669"/>
    <property type="project" value="TreeGrafter"/>
</dbReference>
<dbReference type="Pfam" id="PF11719">
    <property type="entry name" value="Drc1-Sld2"/>
    <property type="match status" value="1"/>
</dbReference>
<dbReference type="GO" id="GO:0006270">
    <property type="term" value="P:DNA replication initiation"/>
    <property type="evidence" value="ECO:0007669"/>
    <property type="project" value="UniProtKB-UniRule"/>
</dbReference>
<dbReference type="PANTHER" id="PTHR28124:SF1">
    <property type="entry name" value="DNA REPLICATION REGULATOR SLD2"/>
    <property type="match status" value="1"/>
</dbReference>
<feature type="compositionally biased region" description="Basic and acidic residues" evidence="8">
    <location>
        <begin position="88"/>
        <end position="104"/>
    </location>
</feature>
<evidence type="ECO:0000256" key="8">
    <source>
        <dbReference type="SAM" id="MobiDB-lite"/>
    </source>
</evidence>
<dbReference type="EMBL" id="JAEPQZ010000016">
    <property type="protein sequence ID" value="KAG2172894.1"/>
    <property type="molecule type" value="Genomic_DNA"/>
</dbReference>
<comment type="subcellular location">
    <subcellularLocation>
        <location evidence="1 7">Nucleus</location>
    </subcellularLocation>
</comment>
<keyword evidence="6 7" id="KW-0131">Cell cycle</keyword>
<dbReference type="PANTHER" id="PTHR28124">
    <property type="entry name" value="DNA REPLICATION REGULATOR SLD2"/>
    <property type="match status" value="1"/>
</dbReference>
<keyword evidence="5 7" id="KW-0539">Nucleus</keyword>
<organism evidence="9 10">
    <name type="scientific">Mortierella isabellina</name>
    <name type="common">Filamentous fungus</name>
    <name type="synonym">Umbelopsis isabellina</name>
    <dbReference type="NCBI Taxonomy" id="91625"/>
    <lineage>
        <taxon>Eukaryota</taxon>
        <taxon>Fungi</taxon>
        <taxon>Fungi incertae sedis</taxon>
        <taxon>Mucoromycota</taxon>
        <taxon>Mucoromycotina</taxon>
        <taxon>Umbelopsidomycetes</taxon>
        <taxon>Umbelopsidales</taxon>
        <taxon>Umbelopsidaceae</taxon>
        <taxon>Umbelopsis</taxon>
    </lineage>
</organism>
<feature type="compositionally biased region" description="Polar residues" evidence="8">
    <location>
        <begin position="538"/>
        <end position="555"/>
    </location>
</feature>
<comment type="similarity">
    <text evidence="2 7">Belongs to the SLD2 family.</text>
</comment>
<comment type="function">
    <text evidence="7">Has a role in the initiation of DNA replication. Required at S-phase checkpoint.</text>
</comment>
<name>A0A8H7PFV4_MORIS</name>
<dbReference type="GO" id="GO:1902977">
    <property type="term" value="P:mitotic DNA replication preinitiation complex assembly"/>
    <property type="evidence" value="ECO:0007669"/>
    <property type="project" value="TreeGrafter"/>
</dbReference>
<feature type="region of interest" description="Disordered" evidence="8">
    <location>
        <begin position="490"/>
        <end position="555"/>
    </location>
</feature>
<proteinExistence type="inferred from homology"/>
<dbReference type="InterPro" id="IPR040203">
    <property type="entry name" value="Sld2"/>
</dbReference>
<dbReference type="OrthoDB" id="8775810at2759"/>
<keyword evidence="4 7" id="KW-0235">DNA replication</keyword>
<evidence type="ECO:0000256" key="2">
    <source>
        <dbReference type="ARBA" id="ARBA00007276"/>
    </source>
</evidence>
<accession>A0A8H7PFV4</accession>
<dbReference type="GO" id="GO:0031261">
    <property type="term" value="C:DNA replication preinitiation complex"/>
    <property type="evidence" value="ECO:0007669"/>
    <property type="project" value="TreeGrafter"/>
</dbReference>